<keyword evidence="2" id="KW-1185">Reference proteome</keyword>
<evidence type="ECO:0000313" key="1">
    <source>
        <dbReference type="EMBL" id="CCF84026.1"/>
    </source>
</evidence>
<accession>I4EH64</accession>
<proteinExistence type="predicted"/>
<dbReference type="AlphaFoldDB" id="I4EH64"/>
<comment type="caution">
    <text evidence="1">The sequence shown here is derived from an EMBL/GenBank/DDBJ whole genome shotgun (WGS) entry which is preliminary data.</text>
</comment>
<dbReference type="Proteomes" id="UP000004221">
    <property type="component" value="Unassembled WGS sequence"/>
</dbReference>
<reference evidence="1 2" key="1">
    <citation type="journal article" date="2012" name="ISME J.">
        <title>Nitrification expanded: discovery, physiology and genomics of a nitrite-oxidizing bacterium from the phylum Chloroflexi.</title>
        <authorList>
            <person name="Sorokin D.Y."/>
            <person name="Lucker S."/>
            <person name="Vejmelkova D."/>
            <person name="Kostrikina N.A."/>
            <person name="Kleerebezem R."/>
            <person name="Rijpstra W.I."/>
            <person name="Damste J.S."/>
            <person name="Le Paslier D."/>
            <person name="Muyzer G."/>
            <person name="Wagner M."/>
            <person name="van Loosdrecht M.C."/>
            <person name="Daims H."/>
        </authorList>
    </citation>
    <scope>NUCLEOTIDE SEQUENCE [LARGE SCALE GENOMIC DNA]</scope>
    <source>
        <strain evidence="2">none</strain>
    </source>
</reference>
<protein>
    <submittedName>
        <fullName evidence="1">Uncharacterized protein</fullName>
    </submittedName>
</protein>
<dbReference type="EMBL" id="CAGS01000226">
    <property type="protein sequence ID" value="CCF84026.1"/>
    <property type="molecule type" value="Genomic_DNA"/>
</dbReference>
<sequence>MDPGVALRTRRQVGGAGDSTVIWELGIGSFLVPYLKRWDARASGIQRGWYRGVDCSAPSL</sequence>
<organism evidence="1 2">
    <name type="scientific">Nitrolancea hollandica Lb</name>
    <dbReference type="NCBI Taxonomy" id="1129897"/>
    <lineage>
        <taxon>Bacteria</taxon>
        <taxon>Pseudomonadati</taxon>
        <taxon>Thermomicrobiota</taxon>
        <taxon>Thermomicrobia</taxon>
        <taxon>Sphaerobacterales</taxon>
        <taxon>Sphaerobacterineae</taxon>
        <taxon>Sphaerobacteraceae</taxon>
        <taxon>Nitrolancea</taxon>
    </lineage>
</organism>
<name>I4EH64_9BACT</name>
<evidence type="ECO:0000313" key="2">
    <source>
        <dbReference type="Proteomes" id="UP000004221"/>
    </source>
</evidence>
<gene>
    <name evidence="1" type="ORF">NITHO_3010007</name>
</gene>